<evidence type="ECO:0008006" key="4">
    <source>
        <dbReference type="Google" id="ProtNLM"/>
    </source>
</evidence>
<evidence type="ECO:0000313" key="2">
    <source>
        <dbReference type="Ensembl" id="ENSORLP00020024925.1"/>
    </source>
</evidence>
<reference evidence="2 3" key="2">
    <citation type="submission" date="2017-04" db="EMBL/GenBank/DDBJ databases">
        <title>CpG methylation of centromeres and impact of large insertions on vertebrate speciation.</title>
        <authorList>
            <person name="Ichikawa K."/>
            <person name="Yoshimura J."/>
            <person name="Morishita S."/>
        </authorList>
    </citation>
    <scope>NUCLEOTIDE SEQUENCE</scope>
    <source>
        <strain evidence="2 3">HNI</strain>
    </source>
</reference>
<feature type="transmembrane region" description="Helical" evidence="1">
    <location>
        <begin position="95"/>
        <end position="117"/>
    </location>
</feature>
<organism evidence="2 3">
    <name type="scientific">Oryzias latipes</name>
    <name type="common">Japanese rice fish</name>
    <name type="synonym">Japanese killifish</name>
    <dbReference type="NCBI Taxonomy" id="8090"/>
    <lineage>
        <taxon>Eukaryota</taxon>
        <taxon>Metazoa</taxon>
        <taxon>Chordata</taxon>
        <taxon>Craniata</taxon>
        <taxon>Vertebrata</taxon>
        <taxon>Euteleostomi</taxon>
        <taxon>Actinopterygii</taxon>
        <taxon>Neopterygii</taxon>
        <taxon>Teleostei</taxon>
        <taxon>Neoteleostei</taxon>
        <taxon>Acanthomorphata</taxon>
        <taxon>Ovalentaria</taxon>
        <taxon>Atherinomorphae</taxon>
        <taxon>Beloniformes</taxon>
        <taxon>Adrianichthyidae</taxon>
        <taxon>Oryziinae</taxon>
        <taxon>Oryzias</taxon>
    </lineage>
</organism>
<accession>A0A3P9LVX6</accession>
<keyword evidence="1" id="KW-1133">Transmembrane helix</keyword>
<proteinExistence type="predicted"/>
<feature type="transmembrane region" description="Helical" evidence="1">
    <location>
        <begin position="66"/>
        <end position="89"/>
    </location>
</feature>
<sequence length="142" mass="15250">MGTAANDNAVNRWVGITRTGGDLHRPDASGAAMEAAAETYQEGAESLCPDAPPAGDPRWTYLHKPITAVVMGSVMGAAGALLLLLHGSVDAPRSVGSACLSVGLMFVAVGLVWIPVLREKQRRKRFIQEKMHKKSFKHKIFI</sequence>
<evidence type="ECO:0000313" key="3">
    <source>
        <dbReference type="Proteomes" id="UP000265180"/>
    </source>
</evidence>
<reference key="1">
    <citation type="journal article" date="2007" name="Nature">
        <title>The medaka draft genome and insights into vertebrate genome evolution.</title>
        <authorList>
            <person name="Kasahara M."/>
            <person name="Naruse K."/>
            <person name="Sasaki S."/>
            <person name="Nakatani Y."/>
            <person name="Qu W."/>
            <person name="Ahsan B."/>
            <person name="Yamada T."/>
            <person name="Nagayasu Y."/>
            <person name="Doi K."/>
            <person name="Kasai Y."/>
            <person name="Jindo T."/>
            <person name="Kobayashi D."/>
            <person name="Shimada A."/>
            <person name="Toyoda A."/>
            <person name="Kuroki Y."/>
            <person name="Fujiyama A."/>
            <person name="Sasaki T."/>
            <person name="Shimizu A."/>
            <person name="Asakawa S."/>
            <person name="Shimizu N."/>
            <person name="Hashimoto S."/>
            <person name="Yang J."/>
            <person name="Lee Y."/>
            <person name="Matsushima K."/>
            <person name="Sugano S."/>
            <person name="Sakaizumi M."/>
            <person name="Narita T."/>
            <person name="Ohishi K."/>
            <person name="Haga S."/>
            <person name="Ohta F."/>
            <person name="Nomoto H."/>
            <person name="Nogata K."/>
            <person name="Morishita T."/>
            <person name="Endo T."/>
            <person name="Shin-I T."/>
            <person name="Takeda H."/>
            <person name="Morishita S."/>
            <person name="Kohara Y."/>
        </authorList>
    </citation>
    <scope>NUCLEOTIDE SEQUENCE [LARGE SCALE GENOMIC DNA]</scope>
    <source>
        <strain>Hd-rR</strain>
    </source>
</reference>
<evidence type="ECO:0000256" key="1">
    <source>
        <dbReference type="SAM" id="Phobius"/>
    </source>
</evidence>
<keyword evidence="1" id="KW-0812">Transmembrane</keyword>
<dbReference type="Proteomes" id="UP000265180">
    <property type="component" value="Chromosome 19"/>
</dbReference>
<protein>
    <recommendedName>
        <fullName evidence="4">Phosphoinositide interacting regulator of transient receptor potential channels</fullName>
    </recommendedName>
</protein>
<keyword evidence="1" id="KW-0472">Membrane</keyword>
<name>A0A3P9LVX6_ORYLA</name>
<dbReference type="AlphaFoldDB" id="A0A3P9LVX6"/>
<reference evidence="2" key="4">
    <citation type="submission" date="2025-09" db="UniProtKB">
        <authorList>
            <consortium name="Ensembl"/>
        </authorList>
    </citation>
    <scope>IDENTIFICATION</scope>
    <source>
        <strain evidence="2">HNI</strain>
    </source>
</reference>
<dbReference type="Ensembl" id="ENSORLT00020005717.1">
    <property type="protein sequence ID" value="ENSORLP00020024925.1"/>
    <property type="gene ID" value="ENSORLG00020006606.1"/>
</dbReference>
<dbReference type="Pfam" id="PF15099">
    <property type="entry name" value="PIRT"/>
    <property type="match status" value="1"/>
</dbReference>
<dbReference type="InterPro" id="IPR028068">
    <property type="entry name" value="PIRT"/>
</dbReference>
<reference evidence="2" key="3">
    <citation type="submission" date="2025-08" db="UniProtKB">
        <authorList>
            <consortium name="Ensembl"/>
        </authorList>
    </citation>
    <scope>IDENTIFICATION</scope>
    <source>
        <strain evidence="2">HNI</strain>
    </source>
</reference>